<gene>
    <name evidence="10" type="ORF">HXX02_12205</name>
</gene>
<evidence type="ECO:0000256" key="4">
    <source>
        <dbReference type="ARBA" id="ARBA00022737"/>
    </source>
</evidence>
<keyword evidence="5 8" id="KW-1133">Transmembrane helix</keyword>
<dbReference type="InterPro" id="IPR036721">
    <property type="entry name" value="RCK_C_sf"/>
</dbReference>
<feature type="transmembrane region" description="Helical" evidence="8">
    <location>
        <begin position="52"/>
        <end position="70"/>
    </location>
</feature>
<keyword evidence="4" id="KW-0677">Repeat</keyword>
<reference evidence="10" key="1">
    <citation type="thesis" date="2020" institute="Technische Universitat Dresden" country="Dresden, Germany">
        <title>The Agarolytic System of Microbulbifer elongatus PORT2, Isolated from Batu Karas, Pangandaran West Java Indonesia.</title>
        <authorList>
            <person name="Anggraeni S.R."/>
        </authorList>
    </citation>
    <scope>NUCLEOTIDE SEQUENCE</scope>
    <source>
        <strain evidence="10">PORT2</strain>
    </source>
</reference>
<feature type="region of interest" description="Disordered" evidence="7">
    <location>
        <begin position="308"/>
        <end position="327"/>
    </location>
</feature>
<feature type="transmembrane region" description="Helical" evidence="8">
    <location>
        <begin position="559"/>
        <end position="575"/>
    </location>
</feature>
<dbReference type="Pfam" id="PF03600">
    <property type="entry name" value="CitMHS"/>
    <property type="match status" value="1"/>
</dbReference>
<proteinExistence type="predicted"/>
<sequence length="666" mass="69482">MALDQITILAILAVTIVLFIWGPWRHDMVALASLLACVFTGLIEPGEAFTGFGHPAVVTVACVLILSRGLQNTGAMDALAQKVVPRRGGITLAIAALSALGAAMSGFMNNVGAMALLMPVATDLADRHDVPPGKVLMPLSFGTILGGMTTLIGTPPNLIVSSFRASSGAGSYGMFDFTPVGVVVALVGVVFVSLIGWRLVPARNQAGAGTFDTGTYLTEALVGEKSPSIGKSLAELVKMIGDEDAQVIGLVYNNARVSTAMPGLRVRAGDILVIEAEPEALSSVLSSLGLTLAADPQNEDDAAVDTTALVPETEEPEGDRGDRPPLAEQNMASGAREIVEIDDVEIPPELAADAGAGNQGDTEGKEKGAKKEGDEKRGREKADLALRELVVLPDSYLIGRTAENLRLAGRYEINLLALSRQGRRSVKRLRSTALKGGDALLMMGTEENLSNFAKEQRCVPLAQRDITIPNKEKAYVALIGMALAVAGAAFGLLPAAISFATCVLAFMALKVVPIRSIYEAVDGSVIVLLGALISVAAVMDSTGAADVVAKSMLDNLAQGNPVFALVLILVVTMTLSDFMNNAATAAVMCAIALSAAAQLDVNPDSFLMAVAIGASCAFLTPVGHQNNTLILGPGGFKFGDYWPMGLPMEILVVAVSVPMLLWVWPL</sequence>
<feature type="compositionally biased region" description="Basic and acidic residues" evidence="7">
    <location>
        <begin position="362"/>
        <end position="380"/>
    </location>
</feature>
<feature type="domain" description="RCK C-terminal" evidence="9">
    <location>
        <begin position="203"/>
        <end position="290"/>
    </location>
</feature>
<feature type="transmembrane region" description="Helical" evidence="8">
    <location>
        <begin position="644"/>
        <end position="664"/>
    </location>
</feature>
<feature type="region of interest" description="Disordered" evidence="7">
    <location>
        <begin position="351"/>
        <end position="380"/>
    </location>
</feature>
<evidence type="ECO:0000256" key="1">
    <source>
        <dbReference type="ARBA" id="ARBA00004141"/>
    </source>
</evidence>
<dbReference type="Pfam" id="PF02080">
    <property type="entry name" value="TrkA_C"/>
    <property type="match status" value="1"/>
</dbReference>
<dbReference type="InterPro" id="IPR004680">
    <property type="entry name" value="Cit_transptr-like_dom"/>
</dbReference>
<feature type="domain" description="RCK C-terminal" evidence="9">
    <location>
        <begin position="374"/>
        <end position="458"/>
    </location>
</feature>
<comment type="caution">
    <text evidence="10">The sequence shown here is derived from an EMBL/GenBank/DDBJ whole genome shotgun (WGS) entry which is preliminary data.</text>
</comment>
<dbReference type="PANTHER" id="PTHR43652:SF2">
    <property type="entry name" value="BASIC AMINO ACID ANTIPORTER YFCC-RELATED"/>
    <property type="match status" value="1"/>
</dbReference>
<evidence type="ECO:0000313" key="11">
    <source>
        <dbReference type="Proteomes" id="UP001205566"/>
    </source>
</evidence>
<evidence type="ECO:0000256" key="3">
    <source>
        <dbReference type="ARBA" id="ARBA00022692"/>
    </source>
</evidence>
<dbReference type="InterPro" id="IPR006037">
    <property type="entry name" value="RCK_C"/>
</dbReference>
<evidence type="ECO:0000256" key="2">
    <source>
        <dbReference type="ARBA" id="ARBA00022448"/>
    </source>
</evidence>
<feature type="transmembrane region" description="Helical" evidence="8">
    <location>
        <begin position="90"/>
        <end position="115"/>
    </location>
</feature>
<dbReference type="InterPro" id="IPR051679">
    <property type="entry name" value="DASS-Related_Transporters"/>
</dbReference>
<evidence type="ECO:0000313" key="10">
    <source>
        <dbReference type="EMBL" id="MCQ3830209.1"/>
    </source>
</evidence>
<dbReference type="RefSeq" id="WP_255875180.1">
    <property type="nucleotide sequence ID" value="NZ_JACASI010000032.1"/>
</dbReference>
<dbReference type="EMBL" id="JACASI010000032">
    <property type="protein sequence ID" value="MCQ3830209.1"/>
    <property type="molecule type" value="Genomic_DNA"/>
</dbReference>
<name>A0ABT1P507_9GAMM</name>
<evidence type="ECO:0000256" key="6">
    <source>
        <dbReference type="ARBA" id="ARBA00023136"/>
    </source>
</evidence>
<accession>A0ABT1P507</accession>
<keyword evidence="11" id="KW-1185">Reference proteome</keyword>
<evidence type="ECO:0000259" key="9">
    <source>
        <dbReference type="PROSITE" id="PS51202"/>
    </source>
</evidence>
<feature type="transmembrane region" description="Helical" evidence="8">
    <location>
        <begin position="475"/>
        <end position="508"/>
    </location>
</feature>
<evidence type="ECO:0000256" key="8">
    <source>
        <dbReference type="SAM" id="Phobius"/>
    </source>
</evidence>
<dbReference type="Gene3D" id="3.30.70.1450">
    <property type="entry name" value="Regulator of K+ conductance, C-terminal domain"/>
    <property type="match status" value="2"/>
</dbReference>
<keyword evidence="3 8" id="KW-0812">Transmembrane</keyword>
<feature type="transmembrane region" description="Helical" evidence="8">
    <location>
        <begin position="174"/>
        <end position="197"/>
    </location>
</feature>
<keyword evidence="6 8" id="KW-0472">Membrane</keyword>
<dbReference type="SUPFAM" id="SSF116726">
    <property type="entry name" value="TrkA C-terminal domain-like"/>
    <property type="match status" value="2"/>
</dbReference>
<dbReference type="PANTHER" id="PTHR43652">
    <property type="entry name" value="BASIC AMINO ACID ANTIPORTER YFCC-RELATED"/>
    <property type="match status" value="1"/>
</dbReference>
<evidence type="ECO:0000256" key="5">
    <source>
        <dbReference type="ARBA" id="ARBA00022989"/>
    </source>
</evidence>
<evidence type="ECO:0000256" key="7">
    <source>
        <dbReference type="SAM" id="MobiDB-lite"/>
    </source>
</evidence>
<dbReference type="PROSITE" id="PS51202">
    <property type="entry name" value="RCK_C"/>
    <property type="match status" value="2"/>
</dbReference>
<protein>
    <submittedName>
        <fullName evidence="10">SLC13 family permease</fullName>
    </submittedName>
</protein>
<feature type="transmembrane region" description="Helical" evidence="8">
    <location>
        <begin position="6"/>
        <end position="22"/>
    </location>
</feature>
<feature type="transmembrane region" description="Helical" evidence="8">
    <location>
        <begin position="605"/>
        <end position="623"/>
    </location>
</feature>
<comment type="subcellular location">
    <subcellularLocation>
        <location evidence="1">Membrane</location>
        <topology evidence="1">Multi-pass membrane protein</topology>
    </subcellularLocation>
</comment>
<keyword evidence="2" id="KW-0813">Transport</keyword>
<dbReference type="Proteomes" id="UP001205566">
    <property type="component" value="Unassembled WGS sequence"/>
</dbReference>
<organism evidence="10 11">
    <name type="scientific">Microbulbifer elongatus</name>
    <dbReference type="NCBI Taxonomy" id="86173"/>
    <lineage>
        <taxon>Bacteria</taxon>
        <taxon>Pseudomonadati</taxon>
        <taxon>Pseudomonadota</taxon>
        <taxon>Gammaproteobacteria</taxon>
        <taxon>Cellvibrionales</taxon>
        <taxon>Microbulbiferaceae</taxon>
        <taxon>Microbulbifer</taxon>
    </lineage>
</organism>
<feature type="transmembrane region" description="Helical" evidence="8">
    <location>
        <begin position="520"/>
        <end position="539"/>
    </location>
</feature>